<dbReference type="InterPro" id="IPR000073">
    <property type="entry name" value="AB_hydrolase_1"/>
</dbReference>
<comment type="similarity">
    <text evidence="2">Belongs to the AB hydrolase superfamily.</text>
</comment>
<dbReference type="PRINTS" id="PR00111">
    <property type="entry name" value="ABHYDROLASE"/>
</dbReference>
<dbReference type="InterPro" id="IPR029058">
    <property type="entry name" value="AB_hydrolase_fold"/>
</dbReference>
<name>A0A803TMP8_ANOCA</name>
<dbReference type="PANTHER" id="PTHR43798">
    <property type="entry name" value="MONOACYLGLYCEROL LIPASE"/>
    <property type="match status" value="1"/>
</dbReference>
<evidence type="ECO:0000313" key="10">
    <source>
        <dbReference type="Ensembl" id="ENSACAP00000036488.1"/>
    </source>
</evidence>
<reference evidence="10 11" key="1">
    <citation type="submission" date="2009-12" db="EMBL/GenBank/DDBJ databases">
        <title>The Genome Sequence of Anolis carolinensis (Green Anole Lizard).</title>
        <authorList>
            <consortium name="The Genome Sequencing Platform"/>
            <person name="Di Palma F."/>
            <person name="Alfoldi J."/>
            <person name="Heiman D."/>
            <person name="Young S."/>
            <person name="Grabherr M."/>
            <person name="Johnson J."/>
            <person name="Lander E.S."/>
            <person name="Lindblad-Toh K."/>
        </authorList>
    </citation>
    <scope>NUCLEOTIDE SEQUENCE [LARGE SCALE GENOMIC DNA]</scope>
    <source>
        <strain evidence="10 11">JBL SC #1</strain>
    </source>
</reference>
<evidence type="ECO:0000256" key="1">
    <source>
        <dbReference type="ARBA" id="ARBA00001613"/>
    </source>
</evidence>
<feature type="domain" description="AB hydrolase-1" evidence="9">
    <location>
        <begin position="90"/>
        <end position="297"/>
    </location>
</feature>
<evidence type="ECO:0000313" key="11">
    <source>
        <dbReference type="Proteomes" id="UP000001646"/>
    </source>
</evidence>
<evidence type="ECO:0000256" key="5">
    <source>
        <dbReference type="ARBA" id="ARBA00037874"/>
    </source>
</evidence>
<protein>
    <recommendedName>
        <fullName evidence="3">acylglycerol lipase</fullName>
        <ecNumber evidence="3">3.1.1.23</ecNumber>
    </recommendedName>
</protein>
<dbReference type="GO" id="GO:0016020">
    <property type="term" value="C:membrane"/>
    <property type="evidence" value="ECO:0000318"/>
    <property type="project" value="GO_Central"/>
</dbReference>
<dbReference type="Proteomes" id="UP000001646">
    <property type="component" value="Chromosome 2"/>
</dbReference>
<proteinExistence type="inferred from homology"/>
<dbReference type="InParanoid" id="A0A803TMP8"/>
<dbReference type="Ensembl" id="ENSACAT00000051947.1">
    <property type="protein sequence ID" value="ENSACAP00000036488.1"/>
    <property type="gene ID" value="ENSACAG00000041483.1"/>
</dbReference>
<evidence type="ECO:0000256" key="6">
    <source>
        <dbReference type="ARBA" id="ARBA00046308"/>
    </source>
</evidence>
<comment type="subcellular location">
    <subcellularLocation>
        <location evidence="4">Late endosome membrane</location>
        <topology evidence="4">Single-pass type II membrane protein</topology>
    </subcellularLocation>
    <subcellularLocation>
        <location evidence="5">Lysosome membrane</location>
        <topology evidence="5">Single-pass type II membrane protein</topology>
    </subcellularLocation>
    <subcellularLocation>
        <location evidence="6">Mitochondrion membrane</location>
        <topology evidence="6">Single-pass type II membrane protein</topology>
    </subcellularLocation>
</comment>
<evidence type="ECO:0000259" key="9">
    <source>
        <dbReference type="Pfam" id="PF00561"/>
    </source>
</evidence>
<organism evidence="10 11">
    <name type="scientific">Anolis carolinensis</name>
    <name type="common">Green anole</name>
    <name type="synonym">American chameleon</name>
    <dbReference type="NCBI Taxonomy" id="28377"/>
    <lineage>
        <taxon>Eukaryota</taxon>
        <taxon>Metazoa</taxon>
        <taxon>Chordata</taxon>
        <taxon>Craniata</taxon>
        <taxon>Vertebrata</taxon>
        <taxon>Euteleostomi</taxon>
        <taxon>Lepidosauria</taxon>
        <taxon>Squamata</taxon>
        <taxon>Bifurcata</taxon>
        <taxon>Unidentata</taxon>
        <taxon>Episquamata</taxon>
        <taxon>Toxicofera</taxon>
        <taxon>Iguania</taxon>
        <taxon>Dactyloidae</taxon>
        <taxon>Anolis</taxon>
    </lineage>
</organism>
<sequence>MKQNLFTLKNQSKGVTVSDSGFWMILDKRCYICTRNHWGKIFPEHPPSINLEFLHSFRCKRLKRHVILEHADQEDYSFSYFSRGKPGPQPSILMLHGFSFNKDIWLDTLEVLFPHDLHVVCVDMPGHGDTTRLLQESYTATAQTRRIHQFVEWIGLNKSPFHLVGMSMGGMVAGLYAAEYPSEICALSLLCPAGLRYPTESEFFVFLKELVFSKDPSDSTIVSVDEKEGEKLLQICLYDPSFIKTQVRYFTLKLCFLTEKGFLDVSSARSRYSFHDNLRKIKAPTQIIWGKHDKVRDGLENCGAGNSGLPEVAGLLIPESIANCAKGEGPWETVW</sequence>
<dbReference type="SUPFAM" id="SSF53474">
    <property type="entry name" value="alpha/beta-Hydrolases"/>
    <property type="match status" value="1"/>
</dbReference>
<dbReference type="AlphaFoldDB" id="A0A803TMP8"/>
<comment type="catalytic activity">
    <reaction evidence="7">
        <text>1-dodecanoylglycerol + H2O = dodecanoate + glycerol + H(+)</text>
        <dbReference type="Rhea" id="RHEA:44316"/>
        <dbReference type="ChEBI" id="CHEBI:15377"/>
        <dbReference type="ChEBI" id="CHEBI:15378"/>
        <dbReference type="ChEBI" id="CHEBI:17754"/>
        <dbReference type="ChEBI" id="CHEBI:18262"/>
        <dbReference type="ChEBI" id="CHEBI:75539"/>
    </reaction>
</comment>
<comment type="catalytic activity">
    <reaction evidence="1">
        <text>Hydrolyzes glycerol monoesters of long-chain fatty acids.</text>
        <dbReference type="EC" id="3.1.1.23"/>
    </reaction>
</comment>
<dbReference type="Gene3D" id="3.40.50.1820">
    <property type="entry name" value="alpha/beta hydrolase"/>
    <property type="match status" value="1"/>
</dbReference>
<dbReference type="GO" id="GO:0031966">
    <property type="term" value="C:mitochondrial membrane"/>
    <property type="evidence" value="ECO:0007669"/>
    <property type="project" value="UniProtKB-SubCell"/>
</dbReference>
<keyword evidence="11" id="KW-1185">Reference proteome</keyword>
<evidence type="ECO:0000256" key="8">
    <source>
        <dbReference type="ARBA" id="ARBA00049568"/>
    </source>
</evidence>
<dbReference type="PANTHER" id="PTHR43798:SF5">
    <property type="entry name" value="MONOACYLGLYCEROL LIPASE ABHD6"/>
    <property type="match status" value="1"/>
</dbReference>
<dbReference type="GO" id="GO:0032281">
    <property type="term" value="C:AMPA glutamate receptor complex"/>
    <property type="evidence" value="ECO:0000318"/>
    <property type="project" value="GO_Central"/>
</dbReference>
<dbReference type="GO" id="GO:0031902">
    <property type="term" value="C:late endosome membrane"/>
    <property type="evidence" value="ECO:0007669"/>
    <property type="project" value="UniProtKB-SubCell"/>
</dbReference>
<accession>A0A803TMP8</accession>
<dbReference type="EC" id="3.1.1.23" evidence="3"/>
<comment type="function">
    <text evidence="8">Lipase that preferentially hydrolysis medium-chain saturated monoacylglycerols including 2-arachidonoylglycerol. Through 2-arachidonoylglycerol degradation may regulate endocannabinoid signaling pathways. Also has a lysophosphatidyl lipase activity with a preference for lysophosphatidylglycerol among other lysophospholipids. Also able to degrade bis(monoacylglycero)phosphate (BMP) and constitutes the major enzyme for BMP catabolism. BMP, also known as lysobisphosphatidic acid, is enriched in late endosomes and lysosomes and plays a key role in the formation of intraluminal vesicles and in lipid sorting.</text>
</comment>
<evidence type="ECO:0000256" key="4">
    <source>
        <dbReference type="ARBA" id="ARBA00037797"/>
    </source>
</evidence>
<dbReference type="GO" id="GO:0005765">
    <property type="term" value="C:lysosomal membrane"/>
    <property type="evidence" value="ECO:0007669"/>
    <property type="project" value="UniProtKB-SubCell"/>
</dbReference>
<evidence type="ECO:0000256" key="7">
    <source>
        <dbReference type="ARBA" id="ARBA00047662"/>
    </source>
</evidence>
<evidence type="ECO:0000256" key="2">
    <source>
        <dbReference type="ARBA" id="ARBA00008645"/>
    </source>
</evidence>
<reference evidence="10" key="2">
    <citation type="submission" date="2025-08" db="UniProtKB">
        <authorList>
            <consortium name="Ensembl"/>
        </authorList>
    </citation>
    <scope>IDENTIFICATION</scope>
</reference>
<dbReference type="GeneTree" id="ENSGT00510000047225"/>
<dbReference type="InterPro" id="IPR050266">
    <property type="entry name" value="AB_hydrolase_sf"/>
</dbReference>
<evidence type="ECO:0000256" key="3">
    <source>
        <dbReference type="ARBA" id="ARBA00013254"/>
    </source>
</evidence>
<dbReference type="Pfam" id="PF00561">
    <property type="entry name" value="Abhydrolase_1"/>
    <property type="match status" value="1"/>
</dbReference>
<dbReference type="GO" id="GO:0046464">
    <property type="term" value="P:acylglycerol catabolic process"/>
    <property type="evidence" value="ECO:0000318"/>
    <property type="project" value="GO_Central"/>
</dbReference>
<dbReference type="GO" id="GO:0047372">
    <property type="term" value="F:monoacylglycerol lipase activity"/>
    <property type="evidence" value="ECO:0000318"/>
    <property type="project" value="GO_Central"/>
</dbReference>
<reference evidence="10" key="3">
    <citation type="submission" date="2025-09" db="UniProtKB">
        <authorList>
            <consortium name="Ensembl"/>
        </authorList>
    </citation>
    <scope>IDENTIFICATION</scope>
</reference>